<feature type="coiled-coil region" evidence="1">
    <location>
        <begin position="7"/>
        <end position="41"/>
    </location>
</feature>
<accession>A0A0C1K6G3</accession>
<dbReference type="RefSeq" id="WP_039677033.1">
    <property type="nucleotide sequence ID" value="NZ_JWIY01000001.1"/>
</dbReference>
<dbReference type="OrthoDB" id="2230101at2"/>
<name>A0A0C1K6G3_STRCV</name>
<evidence type="ECO:0000313" key="2">
    <source>
        <dbReference type="EMBL" id="KIC78486.1"/>
    </source>
</evidence>
<dbReference type="STRING" id="862969.SCI_0186"/>
<evidence type="ECO:0008006" key="4">
    <source>
        <dbReference type="Google" id="ProtNLM"/>
    </source>
</evidence>
<dbReference type="EMBL" id="JWIY01000001">
    <property type="protein sequence ID" value="KIC78486.1"/>
    <property type="molecule type" value="Genomic_DNA"/>
</dbReference>
<keyword evidence="1" id="KW-0175">Coiled coil</keyword>
<sequence length="84" mass="9231">MVKKSVSQALKKKVQKLEQDLDKLQSQKADLIAKEKALQKSLKETNASYIVALMAESGKTIEELENFAQLPAVGNGGEGHVQDY</sequence>
<reference evidence="2 3" key="1">
    <citation type="submission" date="2014-12" db="EMBL/GenBank/DDBJ databases">
        <title>Partial genome sequence of Streptococcus constellatus KCOM 1650 (= ChDC B144).</title>
        <authorList>
            <person name="Kook J.-K."/>
            <person name="Park S.-N."/>
            <person name="Lim Y.K."/>
            <person name="Jo E."/>
        </authorList>
    </citation>
    <scope>NUCLEOTIDE SEQUENCE [LARGE SCALE GENOMIC DNA]</scope>
    <source>
        <strain evidence="2 3">KCOM 1650</strain>
    </source>
</reference>
<proteinExistence type="predicted"/>
<evidence type="ECO:0000313" key="3">
    <source>
        <dbReference type="Proteomes" id="UP000031339"/>
    </source>
</evidence>
<evidence type="ECO:0000256" key="1">
    <source>
        <dbReference type="SAM" id="Coils"/>
    </source>
</evidence>
<gene>
    <name evidence="2" type="ORF">RN79_02650</name>
</gene>
<protein>
    <recommendedName>
        <fullName evidence="4">DUF4315 family protein</fullName>
    </recommendedName>
</protein>
<comment type="caution">
    <text evidence="2">The sequence shown here is derived from an EMBL/GenBank/DDBJ whole genome shotgun (WGS) entry which is preliminary data.</text>
</comment>
<dbReference type="AlphaFoldDB" id="A0A0C1K6G3"/>
<dbReference type="Proteomes" id="UP000031339">
    <property type="component" value="Unassembled WGS sequence"/>
</dbReference>
<organism evidence="2 3">
    <name type="scientific">Streptococcus constellatus</name>
    <dbReference type="NCBI Taxonomy" id="76860"/>
    <lineage>
        <taxon>Bacteria</taxon>
        <taxon>Bacillati</taxon>
        <taxon>Bacillota</taxon>
        <taxon>Bacilli</taxon>
        <taxon>Lactobacillales</taxon>
        <taxon>Streptococcaceae</taxon>
        <taxon>Streptococcus</taxon>
        <taxon>Streptococcus anginosus group</taxon>
    </lineage>
</organism>